<sequence>MAEGDHGAPGARGRTGLEFGVLGPLQVLADGRPVVLGRKGMRGLLAMLVLDANRVVPIDEIVDRIWAEDPPATARTIVHGYVSKLRKLLEEADPTGSASILTSPPGYQLEIDPWRLDLHRARQLISSARGKPAAMRAGLLREALGLWRGQVLADVPGNPITTDLDELRMSALEERIEAELELGRHLELVGELRQLVTEYPFRERLVAHSMRALYRSGQRADALEAYQRFHRRAVEELGIDPGPDLRLLHERVLRDDPVLSDPGAADRRSQEPRPGVVVPQQLPAAASGFIGRGAELAWLDRLCEQRDLMATTIALIDGAPGIGKTELAVTWGHRRAELFPGGLLFAPLHGFEGDRRPVEPTEVLARFLHALGVPSDAVPDDLPDRVGLYRSLLARRRVLVVLDDAWDPDHVRLLLPPGAGSVVLITSRRKLEGLVVSNSARLLTLGRLSEAESIDLVDEVVGEPISKYDPVSAGMLVELCGYLPLALRIAAARLAMSPEWTIDELVAELSDDSNRLRTLELPEIGVRRALEVSYRSLAPELAGALRAAGLVPGRWVSPHAVAAICDTDVPTAGSRLSDLADAHLLEQPWSGGFVLHDLVRLFVREVTGDPAARTAALQALMEHYLAACDHARRLIRPSKDGLSFPAPYSYDRPATSAEALSWFDREWPNIVALVHAGAETGLHKQVWQLVRLVHTYCLARTVVREWVALAGFGLASARVSGDELGELLLLHAVNATSVRFGMLASSLADARRAHRIAVGLGDPRYQVLTLGQLANALAAVGDHEEALLRHWASIDLAKREGDVLGQATGLNNIAQVEQALGRREIAAAHQFQAMEIYHRSGDERAYVLAVNNLAELYVELGRLGEAEDYARQGVDLAHAGAMPFEEAFGRQVLGSVLARRAEMVAAQAELTESLRLFEQVGSPRAVLVRTALEVLTSEV</sequence>
<evidence type="ECO:0000313" key="7">
    <source>
        <dbReference type="EMBL" id="PRY46318.1"/>
    </source>
</evidence>
<dbReference type="SUPFAM" id="SSF46894">
    <property type="entry name" value="C-terminal effector domain of the bipartite response regulators"/>
    <property type="match status" value="1"/>
</dbReference>
<dbReference type="PANTHER" id="PTHR35807:SF1">
    <property type="entry name" value="TRANSCRIPTIONAL REGULATOR REDD"/>
    <property type="match status" value="1"/>
</dbReference>
<dbReference type="Gene3D" id="1.25.40.10">
    <property type="entry name" value="Tetratricopeptide repeat domain"/>
    <property type="match status" value="2"/>
</dbReference>
<protein>
    <submittedName>
        <fullName evidence="7">DNA-binding SARP family transcriptional activator</fullName>
    </submittedName>
</protein>
<dbReference type="GO" id="GO:0006355">
    <property type="term" value="P:regulation of DNA-templated transcription"/>
    <property type="evidence" value="ECO:0007669"/>
    <property type="project" value="InterPro"/>
</dbReference>
<organism evidence="7 8">
    <name type="scientific">Umezawaea tangerina</name>
    <dbReference type="NCBI Taxonomy" id="84725"/>
    <lineage>
        <taxon>Bacteria</taxon>
        <taxon>Bacillati</taxon>
        <taxon>Actinomycetota</taxon>
        <taxon>Actinomycetes</taxon>
        <taxon>Pseudonocardiales</taxon>
        <taxon>Pseudonocardiaceae</taxon>
        <taxon>Umezawaea</taxon>
    </lineage>
</organism>
<dbReference type="PANTHER" id="PTHR35807">
    <property type="entry name" value="TRANSCRIPTIONAL REGULATOR REDD-RELATED"/>
    <property type="match status" value="1"/>
</dbReference>
<dbReference type="SUPFAM" id="SSF52540">
    <property type="entry name" value="P-loop containing nucleoside triphosphate hydrolases"/>
    <property type="match status" value="1"/>
</dbReference>
<accession>A0A2T0TLC0</accession>
<dbReference type="InterPro" id="IPR051677">
    <property type="entry name" value="AfsR-DnrI-RedD_regulator"/>
</dbReference>
<dbReference type="OrthoDB" id="7628974at2"/>
<keyword evidence="4" id="KW-0804">Transcription</keyword>
<dbReference type="InterPro" id="IPR016032">
    <property type="entry name" value="Sig_transdc_resp-reg_C-effctor"/>
</dbReference>
<dbReference type="SMART" id="SM00862">
    <property type="entry name" value="Trans_reg_C"/>
    <property type="match status" value="1"/>
</dbReference>
<evidence type="ECO:0000256" key="5">
    <source>
        <dbReference type="PROSITE-ProRule" id="PRU01091"/>
    </source>
</evidence>
<dbReference type="GO" id="GO:0043531">
    <property type="term" value="F:ADP binding"/>
    <property type="evidence" value="ECO:0007669"/>
    <property type="project" value="InterPro"/>
</dbReference>
<dbReference type="CDD" id="cd15831">
    <property type="entry name" value="BTAD"/>
    <property type="match status" value="1"/>
</dbReference>
<dbReference type="SMART" id="SM01043">
    <property type="entry name" value="BTAD"/>
    <property type="match status" value="1"/>
</dbReference>
<keyword evidence="2" id="KW-0805">Transcription regulation</keyword>
<dbReference type="InterPro" id="IPR036388">
    <property type="entry name" value="WH-like_DNA-bd_sf"/>
</dbReference>
<dbReference type="PRINTS" id="PR00364">
    <property type="entry name" value="DISEASERSIST"/>
</dbReference>
<evidence type="ECO:0000313" key="8">
    <source>
        <dbReference type="Proteomes" id="UP000239494"/>
    </source>
</evidence>
<name>A0A2T0TLC0_9PSEU</name>
<dbReference type="InterPro" id="IPR011990">
    <property type="entry name" value="TPR-like_helical_dom_sf"/>
</dbReference>
<comment type="caution">
    <text evidence="7">The sequence shown here is derived from an EMBL/GenBank/DDBJ whole genome shotgun (WGS) entry which is preliminary data.</text>
</comment>
<evidence type="ECO:0000256" key="4">
    <source>
        <dbReference type="ARBA" id="ARBA00023163"/>
    </source>
</evidence>
<dbReference type="RefSeq" id="WP_106185360.1">
    <property type="nucleotide sequence ID" value="NZ_PVTF01000001.1"/>
</dbReference>
<feature type="DNA-binding region" description="OmpR/PhoB-type" evidence="5">
    <location>
        <begin position="9"/>
        <end position="111"/>
    </location>
</feature>
<dbReference type="PROSITE" id="PS51755">
    <property type="entry name" value="OMPR_PHOB"/>
    <property type="match status" value="1"/>
</dbReference>
<dbReference type="EMBL" id="PVTF01000001">
    <property type="protein sequence ID" value="PRY46318.1"/>
    <property type="molecule type" value="Genomic_DNA"/>
</dbReference>
<dbReference type="Pfam" id="PF13424">
    <property type="entry name" value="TPR_12"/>
    <property type="match status" value="1"/>
</dbReference>
<feature type="domain" description="OmpR/PhoB-type" evidence="6">
    <location>
        <begin position="9"/>
        <end position="111"/>
    </location>
</feature>
<dbReference type="Gene3D" id="1.10.10.10">
    <property type="entry name" value="Winged helix-like DNA-binding domain superfamily/Winged helix DNA-binding domain"/>
    <property type="match status" value="1"/>
</dbReference>
<proteinExistence type="inferred from homology"/>
<reference evidence="7 8" key="1">
    <citation type="submission" date="2018-03" db="EMBL/GenBank/DDBJ databases">
        <title>Genomic Encyclopedia of Archaeal and Bacterial Type Strains, Phase II (KMG-II): from individual species to whole genera.</title>
        <authorList>
            <person name="Goeker M."/>
        </authorList>
    </citation>
    <scope>NUCLEOTIDE SEQUENCE [LARGE SCALE GENOMIC DNA]</scope>
    <source>
        <strain evidence="7 8">DSM 44720</strain>
    </source>
</reference>
<keyword evidence="3 5" id="KW-0238">DNA-binding</keyword>
<dbReference type="GO" id="GO:0003677">
    <property type="term" value="F:DNA binding"/>
    <property type="evidence" value="ECO:0007669"/>
    <property type="project" value="UniProtKB-UniRule"/>
</dbReference>
<evidence type="ECO:0000256" key="3">
    <source>
        <dbReference type="ARBA" id="ARBA00023125"/>
    </source>
</evidence>
<gene>
    <name evidence="7" type="ORF">CLV43_101592</name>
</gene>
<dbReference type="GO" id="GO:0000160">
    <property type="term" value="P:phosphorelay signal transduction system"/>
    <property type="evidence" value="ECO:0007669"/>
    <property type="project" value="InterPro"/>
</dbReference>
<dbReference type="InterPro" id="IPR027417">
    <property type="entry name" value="P-loop_NTPase"/>
</dbReference>
<dbReference type="SUPFAM" id="SSF48452">
    <property type="entry name" value="TPR-like"/>
    <property type="match status" value="2"/>
</dbReference>
<dbReference type="Pfam" id="PF00486">
    <property type="entry name" value="Trans_reg_C"/>
    <property type="match status" value="1"/>
</dbReference>
<evidence type="ECO:0000256" key="2">
    <source>
        <dbReference type="ARBA" id="ARBA00023015"/>
    </source>
</evidence>
<dbReference type="InterPro" id="IPR001867">
    <property type="entry name" value="OmpR/PhoB-type_DNA-bd"/>
</dbReference>
<keyword evidence="8" id="KW-1185">Reference proteome</keyword>
<dbReference type="Gene3D" id="3.40.50.300">
    <property type="entry name" value="P-loop containing nucleotide triphosphate hydrolases"/>
    <property type="match status" value="1"/>
</dbReference>
<evidence type="ECO:0000259" key="6">
    <source>
        <dbReference type="PROSITE" id="PS51755"/>
    </source>
</evidence>
<evidence type="ECO:0000256" key="1">
    <source>
        <dbReference type="ARBA" id="ARBA00005820"/>
    </source>
</evidence>
<dbReference type="InterPro" id="IPR005158">
    <property type="entry name" value="BTAD"/>
</dbReference>
<comment type="similarity">
    <text evidence="1">Belongs to the AfsR/DnrI/RedD regulatory family.</text>
</comment>
<dbReference type="Proteomes" id="UP000239494">
    <property type="component" value="Unassembled WGS sequence"/>
</dbReference>
<dbReference type="Pfam" id="PF03704">
    <property type="entry name" value="BTAD"/>
    <property type="match status" value="1"/>
</dbReference>
<dbReference type="AlphaFoldDB" id="A0A2T0TLC0"/>